<feature type="transmembrane region" description="Helical" evidence="1">
    <location>
        <begin position="58"/>
        <end position="79"/>
    </location>
</feature>
<evidence type="ECO:0000256" key="1">
    <source>
        <dbReference type="SAM" id="Phobius"/>
    </source>
</evidence>
<reference evidence="3" key="1">
    <citation type="submission" date="2016-10" db="EMBL/GenBank/DDBJ databases">
        <authorList>
            <person name="Varghese N."/>
            <person name="Submissions S."/>
        </authorList>
    </citation>
    <scope>NUCLEOTIDE SEQUENCE [LARGE SCALE GENOMIC DNA]</scope>
    <source>
        <strain evidence="3">DSM 10146</strain>
    </source>
</reference>
<dbReference type="Proteomes" id="UP000198994">
    <property type="component" value="Unassembled WGS sequence"/>
</dbReference>
<dbReference type="EMBL" id="FNAV01000003">
    <property type="protein sequence ID" value="SDE36979.1"/>
    <property type="molecule type" value="Genomic_DNA"/>
</dbReference>
<dbReference type="AlphaFoldDB" id="A0A1G7CCE0"/>
<gene>
    <name evidence="2" type="ORF">SAMN04488105_10364</name>
</gene>
<evidence type="ECO:0000313" key="2">
    <source>
        <dbReference type="EMBL" id="SDE36979.1"/>
    </source>
</evidence>
<keyword evidence="3" id="KW-1185">Reference proteome</keyword>
<feature type="transmembrane region" description="Helical" evidence="1">
    <location>
        <begin position="30"/>
        <end position="49"/>
    </location>
</feature>
<keyword evidence="1" id="KW-0472">Membrane</keyword>
<name>A0A1G7CCE0_9RHOB</name>
<sequence>MTRDGVLLFTPCFLAGSLISAPDLQLRHSLTLTLVVALALVVAAARVLARLTRGHEAWLASLLALWQACVLTVAVVTAARRDRRIAPQARRFATLAGLPATPLPWFGRATARTMLT</sequence>
<organism evidence="2 3">
    <name type="scientific">Salipiger thiooxidans</name>
    <dbReference type="NCBI Taxonomy" id="282683"/>
    <lineage>
        <taxon>Bacteria</taxon>
        <taxon>Pseudomonadati</taxon>
        <taxon>Pseudomonadota</taxon>
        <taxon>Alphaproteobacteria</taxon>
        <taxon>Rhodobacterales</taxon>
        <taxon>Roseobacteraceae</taxon>
        <taxon>Salipiger</taxon>
    </lineage>
</organism>
<dbReference type="STRING" id="282683.SAMN04488105_10364"/>
<proteinExistence type="predicted"/>
<keyword evidence="1" id="KW-1133">Transmembrane helix</keyword>
<dbReference type="RefSeq" id="WP_089956048.1">
    <property type="nucleotide sequence ID" value="NZ_FNAV01000003.1"/>
</dbReference>
<evidence type="ECO:0000313" key="3">
    <source>
        <dbReference type="Proteomes" id="UP000198994"/>
    </source>
</evidence>
<protein>
    <submittedName>
        <fullName evidence="2">Uncharacterized protein</fullName>
    </submittedName>
</protein>
<accession>A0A1G7CCE0</accession>
<keyword evidence="1" id="KW-0812">Transmembrane</keyword>